<sequence>MSELDELKTLWEEYNFNRLEPIDFDTFQELVWFYPILAVLSADNNIDGAERNFYLEQLEKKAHQEEHLQISVLKREAKYIAENIRLLENLFISALKILVKSKGWQNALMDNMLNAAKVSYEPWQTKTLYGNSENHLKFSKKVLDLVLEDVLDKKERVSEEELAVIVNILQKTEALNERNQMILEVFENSP</sequence>
<reference evidence="1 2" key="1">
    <citation type="submission" date="2017-06" db="EMBL/GenBank/DDBJ databases">
        <title>Raineya orbicola gen. nov., sp. nov. a slightly thermophilic bacterium of the phylum Bacteroidetes and the description of Raineyaceae fam. nov.</title>
        <authorList>
            <person name="Albuquerque L."/>
            <person name="Polonia A.R.M."/>
            <person name="Barroso C."/>
            <person name="Froufe H.J.C."/>
            <person name="Lage O."/>
            <person name="Lobo-Da-Cunha A."/>
            <person name="Egas C."/>
            <person name="Da Costa M.S."/>
        </authorList>
    </citation>
    <scope>NUCLEOTIDE SEQUENCE [LARGE SCALE GENOMIC DNA]</scope>
    <source>
        <strain evidence="1 2">SPSPC-11</strain>
    </source>
</reference>
<comment type="caution">
    <text evidence="1">The sequence shown here is derived from an EMBL/GenBank/DDBJ whole genome shotgun (WGS) entry which is preliminary data.</text>
</comment>
<organism evidence="1 2">
    <name type="scientific">Raineya orbicola</name>
    <dbReference type="NCBI Taxonomy" id="2016530"/>
    <lineage>
        <taxon>Bacteria</taxon>
        <taxon>Pseudomonadati</taxon>
        <taxon>Bacteroidota</taxon>
        <taxon>Cytophagia</taxon>
        <taxon>Cytophagales</taxon>
        <taxon>Raineyaceae</taxon>
        <taxon>Raineya</taxon>
    </lineage>
</organism>
<name>A0A2N3IF82_9BACT</name>
<gene>
    <name evidence="1" type="ORF">Rain11_1538</name>
</gene>
<accession>A0A2N3IF82</accession>
<proteinExistence type="predicted"/>
<keyword evidence="2" id="KW-1185">Reference proteome</keyword>
<dbReference type="EMBL" id="NKXO01000022">
    <property type="protein sequence ID" value="PKQ68883.1"/>
    <property type="molecule type" value="Genomic_DNA"/>
</dbReference>
<dbReference type="Proteomes" id="UP000233387">
    <property type="component" value="Unassembled WGS sequence"/>
</dbReference>
<evidence type="ECO:0000313" key="2">
    <source>
        <dbReference type="Proteomes" id="UP000233387"/>
    </source>
</evidence>
<dbReference type="OrthoDB" id="979337at2"/>
<dbReference type="AlphaFoldDB" id="A0A2N3IF82"/>
<protein>
    <submittedName>
        <fullName evidence="1">Uncharacterized protein</fullName>
    </submittedName>
</protein>
<evidence type="ECO:0000313" key="1">
    <source>
        <dbReference type="EMBL" id="PKQ68883.1"/>
    </source>
</evidence>
<dbReference type="RefSeq" id="WP_101358808.1">
    <property type="nucleotide sequence ID" value="NZ_NKXO01000022.1"/>
</dbReference>